<sequence>MTIMKTSQLNFIFTMTEGGRTTWPSAMIRKRVIDRCLIRQHRSTVWERCTSYPALKQIHASMVVKGFNSDPSALRELIFASSMIISGAIKYAHQVFDEITDPDIFMWNTVIRGSAQSPDAKKALLYYGRMDERGVAADRYTFPFLIKACTKLGWVRTGHVVHGRVMKSGFEESCFVRNTLIHFHANCGDLGVAKMLFEGSDEREVVAWSALTAGYARRGRLGEARSLFDAMPVKDLVSWNVMITGYANRGEMVEARKLFDVVPERDVVSWNAMISGYVHSECYKEGLEMFEEMCRAGEKPDDVTMLCLLHACASLGELDVGRRLHLLIIEMFGRNISILLSNALIDMYGKSGCISKALEVFYRMKERDLSSWNSILCGFAFHGHAEESIDMFKRMLCLKVRPDSITFVAVLIACSHAGRVEEGRGYFNMMQSKYTIEPNIKHFGCMVDMYGRAGLLNEALQLIETMHIKPNCIIWRTLLGACKVYGNVEMGKLANEQLLGLRQDHSGDYVLLSNIYASHGEWNGAEDVRKSMDDSGTIKERGYSLVEGDEAAFMQFLFDAKCDPQ</sequence>
<feature type="repeat" description="PPR" evidence="2">
    <location>
        <begin position="368"/>
        <end position="402"/>
    </location>
</feature>
<dbReference type="PANTHER" id="PTHR47926:SF391">
    <property type="entry name" value="TETRATRICOPEPTIDE-LIKE HELICAL DOMAIN SUPERFAMILY"/>
    <property type="match status" value="1"/>
</dbReference>
<dbReference type="AlphaFoldDB" id="A0A7N0VHS8"/>
<dbReference type="FunFam" id="1.25.40.10:FF:000125">
    <property type="entry name" value="Pentatricopeptide repeat-containing protein"/>
    <property type="match status" value="1"/>
</dbReference>
<name>A0A7N0VHS8_KALFE</name>
<organism evidence="3 4">
    <name type="scientific">Kalanchoe fedtschenkoi</name>
    <name type="common">Lavender scallops</name>
    <name type="synonym">South American air plant</name>
    <dbReference type="NCBI Taxonomy" id="63787"/>
    <lineage>
        <taxon>Eukaryota</taxon>
        <taxon>Viridiplantae</taxon>
        <taxon>Streptophyta</taxon>
        <taxon>Embryophyta</taxon>
        <taxon>Tracheophyta</taxon>
        <taxon>Spermatophyta</taxon>
        <taxon>Magnoliopsida</taxon>
        <taxon>eudicotyledons</taxon>
        <taxon>Gunneridae</taxon>
        <taxon>Pentapetalae</taxon>
        <taxon>Saxifragales</taxon>
        <taxon>Crassulaceae</taxon>
        <taxon>Kalanchoe</taxon>
    </lineage>
</organism>
<feature type="repeat" description="PPR" evidence="2">
    <location>
        <begin position="204"/>
        <end position="238"/>
    </location>
</feature>
<dbReference type="EnsemblPlants" id="Kaladp0953s0001.1.v1.1">
    <property type="protein sequence ID" value="Kaladp0953s0001.1.v1.1.CDS.1"/>
    <property type="gene ID" value="Kaladp0953s0001.v1.1"/>
</dbReference>
<dbReference type="Pfam" id="PF13041">
    <property type="entry name" value="PPR_2"/>
    <property type="match status" value="2"/>
</dbReference>
<dbReference type="InterPro" id="IPR011990">
    <property type="entry name" value="TPR-like_helical_dom_sf"/>
</dbReference>
<dbReference type="Gramene" id="Kaladp0953s0001.1.v1.1">
    <property type="protein sequence ID" value="Kaladp0953s0001.1.v1.1.CDS.1"/>
    <property type="gene ID" value="Kaladp0953s0001.v1.1"/>
</dbReference>
<proteinExistence type="predicted"/>
<reference evidence="3" key="1">
    <citation type="submission" date="2021-01" db="UniProtKB">
        <authorList>
            <consortium name="EnsemblPlants"/>
        </authorList>
    </citation>
    <scope>IDENTIFICATION</scope>
</reference>
<dbReference type="Proteomes" id="UP000594263">
    <property type="component" value="Unplaced"/>
</dbReference>
<dbReference type="GO" id="GO:0003723">
    <property type="term" value="F:RNA binding"/>
    <property type="evidence" value="ECO:0007669"/>
    <property type="project" value="InterPro"/>
</dbReference>
<dbReference type="PANTHER" id="PTHR47926">
    <property type="entry name" value="PENTATRICOPEPTIDE REPEAT-CONTAINING PROTEIN"/>
    <property type="match status" value="1"/>
</dbReference>
<dbReference type="FunFam" id="1.25.40.10:FF:000345">
    <property type="entry name" value="Pentatricopeptide repeat-containing protein"/>
    <property type="match status" value="1"/>
</dbReference>
<keyword evidence="4" id="KW-1185">Reference proteome</keyword>
<dbReference type="InterPro" id="IPR046960">
    <property type="entry name" value="PPR_At4g14850-like_plant"/>
</dbReference>
<dbReference type="GO" id="GO:0048731">
    <property type="term" value="P:system development"/>
    <property type="evidence" value="ECO:0007669"/>
    <property type="project" value="UniProtKB-ARBA"/>
</dbReference>
<evidence type="ECO:0000256" key="1">
    <source>
        <dbReference type="ARBA" id="ARBA00022737"/>
    </source>
</evidence>
<evidence type="ECO:0000313" key="4">
    <source>
        <dbReference type="Proteomes" id="UP000594263"/>
    </source>
</evidence>
<dbReference type="InterPro" id="IPR046848">
    <property type="entry name" value="E_motif"/>
</dbReference>
<dbReference type="GO" id="GO:0009451">
    <property type="term" value="P:RNA modification"/>
    <property type="evidence" value="ECO:0007669"/>
    <property type="project" value="InterPro"/>
</dbReference>
<feature type="repeat" description="PPR" evidence="2">
    <location>
        <begin position="337"/>
        <end position="367"/>
    </location>
</feature>
<dbReference type="FunFam" id="1.25.40.10:FF:000470">
    <property type="entry name" value="Pentatricopeptide repeat-containing protein At5g66520"/>
    <property type="match status" value="1"/>
</dbReference>
<dbReference type="PROSITE" id="PS51375">
    <property type="entry name" value="PPR"/>
    <property type="match status" value="5"/>
</dbReference>
<dbReference type="InterPro" id="IPR002885">
    <property type="entry name" value="PPR_rpt"/>
</dbReference>
<protein>
    <recommendedName>
        <fullName evidence="5">Chlororespiratory reduction 4</fullName>
    </recommendedName>
</protein>
<accession>A0A7N0VHS8</accession>
<dbReference type="Pfam" id="PF13812">
    <property type="entry name" value="PPR_3"/>
    <property type="match status" value="1"/>
</dbReference>
<dbReference type="Pfam" id="PF01535">
    <property type="entry name" value="PPR"/>
    <property type="match status" value="3"/>
</dbReference>
<evidence type="ECO:0008006" key="5">
    <source>
        <dbReference type="Google" id="ProtNLM"/>
    </source>
</evidence>
<feature type="repeat" description="PPR" evidence="2">
    <location>
        <begin position="266"/>
        <end position="300"/>
    </location>
</feature>
<dbReference type="OMA" id="EPDIFMW"/>
<evidence type="ECO:0000313" key="3">
    <source>
        <dbReference type="EnsemblPlants" id="Kaladp0953s0001.1.v1.1.CDS.1"/>
    </source>
</evidence>
<feature type="repeat" description="PPR" evidence="2">
    <location>
        <begin position="103"/>
        <end position="137"/>
    </location>
</feature>
<dbReference type="NCBIfam" id="TIGR00756">
    <property type="entry name" value="PPR"/>
    <property type="match status" value="5"/>
</dbReference>
<dbReference type="Pfam" id="PF20431">
    <property type="entry name" value="E_motif"/>
    <property type="match status" value="1"/>
</dbReference>
<evidence type="ECO:0000256" key="2">
    <source>
        <dbReference type="PROSITE-ProRule" id="PRU00708"/>
    </source>
</evidence>
<keyword evidence="1" id="KW-0677">Repeat</keyword>
<dbReference type="Gene3D" id="1.25.40.10">
    <property type="entry name" value="Tetratricopeptide repeat domain"/>
    <property type="match status" value="4"/>
</dbReference>